<proteinExistence type="predicted"/>
<keyword evidence="2" id="KW-1185">Reference proteome</keyword>
<evidence type="ECO:0000313" key="2">
    <source>
        <dbReference type="Proteomes" id="UP000789920"/>
    </source>
</evidence>
<evidence type="ECO:0000313" key="1">
    <source>
        <dbReference type="EMBL" id="CAG8798125.1"/>
    </source>
</evidence>
<gene>
    <name evidence="1" type="ORF">RPERSI_LOCUS20468</name>
</gene>
<comment type="caution">
    <text evidence="1">The sequence shown here is derived from an EMBL/GenBank/DDBJ whole genome shotgun (WGS) entry which is preliminary data.</text>
</comment>
<name>A0ACA9RL10_9GLOM</name>
<sequence>MADNFLELLEKKWEKTRSGKKEIEKLKERIKETMRTTAKNNAAETQKKQEAQITKLSEELKKLPEKDEAIKSLEKKNEDLKSNLEVNKKLLEEQINKVKQLEQELFESDEKSKLKKEINERLLSEKTEKDKIFLIFFNYLRTYSNALEINKLEEISSQASQAREKYIKSIDEFKDKSSENNMGVDDLFENKKKIFTIAKIQESTEFPLNQKYKGLKITFAEPINYYDGYYREEAKGLIMQYKLLREKG</sequence>
<reference evidence="1" key="1">
    <citation type="submission" date="2021-06" db="EMBL/GenBank/DDBJ databases">
        <authorList>
            <person name="Kallberg Y."/>
            <person name="Tangrot J."/>
            <person name="Rosling A."/>
        </authorList>
    </citation>
    <scope>NUCLEOTIDE SEQUENCE</scope>
    <source>
        <strain evidence="1">MA461A</strain>
    </source>
</reference>
<dbReference type="Proteomes" id="UP000789920">
    <property type="component" value="Unassembled WGS sequence"/>
</dbReference>
<accession>A0ACA9RL10</accession>
<organism evidence="1 2">
    <name type="scientific">Racocetra persica</name>
    <dbReference type="NCBI Taxonomy" id="160502"/>
    <lineage>
        <taxon>Eukaryota</taxon>
        <taxon>Fungi</taxon>
        <taxon>Fungi incertae sedis</taxon>
        <taxon>Mucoromycota</taxon>
        <taxon>Glomeromycotina</taxon>
        <taxon>Glomeromycetes</taxon>
        <taxon>Diversisporales</taxon>
        <taxon>Gigasporaceae</taxon>
        <taxon>Racocetra</taxon>
    </lineage>
</organism>
<dbReference type="EMBL" id="CAJVQC010057957">
    <property type="protein sequence ID" value="CAG8798125.1"/>
    <property type="molecule type" value="Genomic_DNA"/>
</dbReference>
<protein>
    <submittedName>
        <fullName evidence="1">18467_t:CDS:1</fullName>
    </submittedName>
</protein>